<dbReference type="EMBL" id="CP101717">
    <property type="protein sequence ID" value="WLD59091.1"/>
    <property type="molecule type" value="Genomic_DNA"/>
</dbReference>
<feature type="transmembrane region" description="Helical" evidence="1">
    <location>
        <begin position="35"/>
        <end position="53"/>
    </location>
</feature>
<reference evidence="2" key="1">
    <citation type="submission" date="2022-07" db="EMBL/GenBank/DDBJ databases">
        <title>Complete genome sequence of Salinispirillum sp. LH10-3-1 capable of multiple carbohydrate inversion isolated from a soda lake.</title>
        <authorList>
            <person name="Liu J."/>
            <person name="Zhai Y."/>
            <person name="Zhang H."/>
            <person name="Yang H."/>
            <person name="Qu J."/>
            <person name="Li J."/>
        </authorList>
    </citation>
    <scope>NUCLEOTIDE SEQUENCE</scope>
    <source>
        <strain evidence="2">LH 10-3-1</strain>
    </source>
</reference>
<protein>
    <submittedName>
        <fullName evidence="2">DUF2333 family protein</fullName>
    </submittedName>
</protein>
<evidence type="ECO:0000313" key="2">
    <source>
        <dbReference type="EMBL" id="WLD59091.1"/>
    </source>
</evidence>
<dbReference type="InterPro" id="IPR016936">
    <property type="entry name" value="UCP029693"/>
</dbReference>
<proteinExistence type="predicted"/>
<dbReference type="RefSeq" id="WP_304996381.1">
    <property type="nucleotide sequence ID" value="NZ_CP101717.1"/>
</dbReference>
<keyword evidence="1" id="KW-0472">Membrane</keyword>
<sequence length="343" mass="38393">MVKRWLSKLNPAPLWHRVRSSWATGLSGRGYVKPILIVTSALLVVLIGLGIWWSKEPDSFDVVALAEARAEARGHEVVPGYTTVATLEHVMSTLLDKPGGYLQNDVMPPGLWLDNMPNWEMGVIIQSRDMARALRRDMSRSQSQSTEDPDLVIAEPQFHFDSSSWILPSAESEYRRGIRHLDSYLHRLNSTGNDRAQFHPRTDSLANWLGDVSTRLGSMSQRLSNSVGGRVYGVGEDQETVSETPWLEIDDIFYEARGSAWALVHLLKAVEHDFADVLSQRNATASLRQIIRELEATQRPLRSPMVLNGDGFGILANHSLVMANYLSRANAAIIDLRQLLQSN</sequence>
<dbReference type="Pfam" id="PF10095">
    <property type="entry name" value="DUF2333"/>
    <property type="match status" value="1"/>
</dbReference>
<evidence type="ECO:0000256" key="1">
    <source>
        <dbReference type="SAM" id="Phobius"/>
    </source>
</evidence>
<dbReference type="AlphaFoldDB" id="A0AB38YIH3"/>
<dbReference type="PIRSF" id="PIRSF029693">
    <property type="entry name" value="UCP029693"/>
    <property type="match status" value="1"/>
</dbReference>
<organism evidence="2">
    <name type="scientific">Salinispirillum sp. LH 10-3-1</name>
    <dbReference type="NCBI Taxonomy" id="2952525"/>
    <lineage>
        <taxon>Bacteria</taxon>
        <taxon>Pseudomonadati</taxon>
        <taxon>Pseudomonadota</taxon>
        <taxon>Gammaproteobacteria</taxon>
        <taxon>Oceanospirillales</taxon>
        <taxon>Saccharospirillaceae</taxon>
        <taxon>Salinispirillum</taxon>
    </lineage>
</organism>
<accession>A0AB38YIH3</accession>
<name>A0AB38YIH3_9GAMM</name>
<gene>
    <name evidence="2" type="ORF">NFC81_04710</name>
</gene>
<keyword evidence="1" id="KW-1133">Transmembrane helix</keyword>
<keyword evidence="1" id="KW-0812">Transmembrane</keyword>